<keyword evidence="4" id="KW-1185">Reference proteome</keyword>
<dbReference type="GeneID" id="87861070"/>
<feature type="region of interest" description="Disordered" evidence="1">
    <location>
        <begin position="149"/>
        <end position="327"/>
    </location>
</feature>
<keyword evidence="2" id="KW-0472">Membrane</keyword>
<keyword evidence="2" id="KW-0812">Transmembrane</keyword>
<evidence type="ECO:0000256" key="2">
    <source>
        <dbReference type="SAM" id="Phobius"/>
    </source>
</evidence>
<gene>
    <name evidence="3" type="ORF">B0H65DRAFT_414455</name>
</gene>
<keyword evidence="2" id="KW-1133">Transmembrane helix</keyword>
<feature type="compositionally biased region" description="Polar residues" evidence="1">
    <location>
        <begin position="318"/>
        <end position="327"/>
    </location>
</feature>
<dbReference type="AlphaFoldDB" id="A0AAE0MXM9"/>
<evidence type="ECO:0000313" key="4">
    <source>
        <dbReference type="Proteomes" id="UP001278500"/>
    </source>
</evidence>
<name>A0AAE0MXM9_9PEZI</name>
<evidence type="ECO:0000256" key="1">
    <source>
        <dbReference type="SAM" id="MobiDB-lite"/>
    </source>
</evidence>
<accession>A0AAE0MXM9</accession>
<feature type="compositionally biased region" description="Basic and acidic residues" evidence="1">
    <location>
        <begin position="283"/>
        <end position="297"/>
    </location>
</feature>
<feature type="compositionally biased region" description="Basic and acidic residues" evidence="1">
    <location>
        <begin position="251"/>
        <end position="271"/>
    </location>
</feature>
<organism evidence="3 4">
    <name type="scientific">Neurospora tetraspora</name>
    <dbReference type="NCBI Taxonomy" id="94610"/>
    <lineage>
        <taxon>Eukaryota</taxon>
        <taxon>Fungi</taxon>
        <taxon>Dikarya</taxon>
        <taxon>Ascomycota</taxon>
        <taxon>Pezizomycotina</taxon>
        <taxon>Sordariomycetes</taxon>
        <taxon>Sordariomycetidae</taxon>
        <taxon>Sordariales</taxon>
        <taxon>Sordariaceae</taxon>
        <taxon>Neurospora</taxon>
    </lineage>
</organism>
<feature type="compositionally biased region" description="Basic residues" evidence="1">
    <location>
        <begin position="1"/>
        <end position="11"/>
    </location>
</feature>
<dbReference type="EMBL" id="JAUEPP010000001">
    <property type="protein sequence ID" value="KAK3356093.1"/>
    <property type="molecule type" value="Genomic_DNA"/>
</dbReference>
<comment type="caution">
    <text evidence="3">The sequence shown here is derived from an EMBL/GenBank/DDBJ whole genome shotgun (WGS) entry which is preliminary data.</text>
</comment>
<dbReference type="Proteomes" id="UP001278500">
    <property type="component" value="Unassembled WGS sequence"/>
</dbReference>
<protein>
    <submittedName>
        <fullName evidence="3">Uncharacterized protein</fullName>
    </submittedName>
</protein>
<evidence type="ECO:0000313" key="3">
    <source>
        <dbReference type="EMBL" id="KAK3356093.1"/>
    </source>
</evidence>
<feature type="transmembrane region" description="Helical" evidence="2">
    <location>
        <begin position="86"/>
        <end position="107"/>
    </location>
</feature>
<proteinExistence type="predicted"/>
<reference evidence="3" key="1">
    <citation type="journal article" date="2023" name="Mol. Phylogenet. Evol.">
        <title>Genome-scale phylogeny and comparative genomics of the fungal order Sordariales.</title>
        <authorList>
            <person name="Hensen N."/>
            <person name="Bonometti L."/>
            <person name="Westerberg I."/>
            <person name="Brannstrom I.O."/>
            <person name="Guillou S."/>
            <person name="Cros-Aarteil S."/>
            <person name="Calhoun S."/>
            <person name="Haridas S."/>
            <person name="Kuo A."/>
            <person name="Mondo S."/>
            <person name="Pangilinan J."/>
            <person name="Riley R."/>
            <person name="LaButti K."/>
            <person name="Andreopoulos B."/>
            <person name="Lipzen A."/>
            <person name="Chen C."/>
            <person name="Yan M."/>
            <person name="Daum C."/>
            <person name="Ng V."/>
            <person name="Clum A."/>
            <person name="Steindorff A."/>
            <person name="Ohm R.A."/>
            <person name="Martin F."/>
            <person name="Silar P."/>
            <person name="Natvig D.O."/>
            <person name="Lalanne C."/>
            <person name="Gautier V."/>
            <person name="Ament-Velasquez S.L."/>
            <person name="Kruys A."/>
            <person name="Hutchinson M.I."/>
            <person name="Powell A.J."/>
            <person name="Barry K."/>
            <person name="Miller A.N."/>
            <person name="Grigoriev I.V."/>
            <person name="Debuchy R."/>
            <person name="Gladieux P."/>
            <person name="Hiltunen Thoren M."/>
            <person name="Johannesson H."/>
        </authorList>
    </citation>
    <scope>NUCLEOTIDE SEQUENCE</scope>
    <source>
        <strain evidence="3">CBS 560.94</strain>
    </source>
</reference>
<reference evidence="3" key="2">
    <citation type="submission" date="2023-06" db="EMBL/GenBank/DDBJ databases">
        <authorList>
            <consortium name="Lawrence Berkeley National Laboratory"/>
            <person name="Haridas S."/>
            <person name="Hensen N."/>
            <person name="Bonometti L."/>
            <person name="Westerberg I."/>
            <person name="Brannstrom I.O."/>
            <person name="Guillou S."/>
            <person name="Cros-Aarteil S."/>
            <person name="Calhoun S."/>
            <person name="Kuo A."/>
            <person name="Mondo S."/>
            <person name="Pangilinan J."/>
            <person name="Riley R."/>
            <person name="Labutti K."/>
            <person name="Andreopoulos B."/>
            <person name="Lipzen A."/>
            <person name="Chen C."/>
            <person name="Yanf M."/>
            <person name="Daum C."/>
            <person name="Ng V."/>
            <person name="Clum A."/>
            <person name="Steindorff A."/>
            <person name="Ohm R."/>
            <person name="Martin F."/>
            <person name="Silar P."/>
            <person name="Natvig D."/>
            <person name="Lalanne C."/>
            <person name="Gautier V."/>
            <person name="Ament-Velasquez S.L."/>
            <person name="Kruys A."/>
            <person name="Hutchinson M.I."/>
            <person name="Powell A.J."/>
            <person name="Barry K."/>
            <person name="Miller A.N."/>
            <person name="Grigoriev I.V."/>
            <person name="Debuchy R."/>
            <person name="Gladieux P."/>
            <person name="Thoren M.H."/>
            <person name="Johannesson H."/>
        </authorList>
    </citation>
    <scope>NUCLEOTIDE SEQUENCE</scope>
    <source>
        <strain evidence="3">CBS 560.94</strain>
    </source>
</reference>
<feature type="region of interest" description="Disordered" evidence="1">
    <location>
        <begin position="1"/>
        <end position="34"/>
    </location>
</feature>
<feature type="compositionally biased region" description="Basic and acidic residues" evidence="1">
    <location>
        <begin position="153"/>
        <end position="171"/>
    </location>
</feature>
<feature type="compositionally biased region" description="Basic and acidic residues" evidence="1">
    <location>
        <begin position="208"/>
        <end position="219"/>
    </location>
</feature>
<feature type="transmembrane region" description="Helical" evidence="2">
    <location>
        <begin position="357"/>
        <end position="379"/>
    </location>
</feature>
<sequence>MGVAAPRKRSRQAVAPQQISDILPAPSQRQSQPSETSYTLSSVTETATTLTATPFLPTKLLVRLETPTSFSSPVFAATASSSHSSAVALGIVFGVFFGTIIFSFIVWRLCRRRSTPKSSASTWPSSAKATTTMPVRYSSTMRYPQRPTIARIKSGDRRERAVPSEEAEKVHTTVKVVKVIQSDAPVQSSKRDSRPVSHGTGRPRHHRDLSVSRHREFPHPGRQAVVDVSSPTTEKRDTHDVYPPSERSRHKYDLDDRPAVRGRNRQDDPYHHPPPVIYVAGRAAHERSSRRSHEQRVPQHPQGHGQVTHERRRIRRSQAASVSVVQDTRGTDIDEEVSAAELRPVGQYWRRATKRSIVIVVFMFFGGKGELVATTFTFAESGQSQVHAPFWGGTVFGC</sequence>
<dbReference type="RefSeq" id="XP_062687470.1">
    <property type="nucleotide sequence ID" value="XM_062823916.1"/>
</dbReference>